<reference evidence="2" key="1">
    <citation type="journal article" date="2019" name="Int. J. Syst. Evol. Microbiol.">
        <title>The Global Catalogue of Microorganisms (GCM) 10K type strain sequencing project: providing services to taxonomists for standard genome sequencing and annotation.</title>
        <authorList>
            <consortium name="The Broad Institute Genomics Platform"/>
            <consortium name="The Broad Institute Genome Sequencing Center for Infectious Disease"/>
            <person name="Wu L."/>
            <person name="Ma J."/>
        </authorList>
    </citation>
    <scope>NUCLEOTIDE SEQUENCE [LARGE SCALE GENOMIC DNA]</scope>
    <source>
        <strain evidence="2">JCM 17329</strain>
    </source>
</reference>
<evidence type="ECO:0000313" key="2">
    <source>
        <dbReference type="Proteomes" id="UP001501479"/>
    </source>
</evidence>
<dbReference type="Pfam" id="PF18906">
    <property type="entry name" value="Phage_tube_2"/>
    <property type="match status" value="1"/>
</dbReference>
<dbReference type="EMBL" id="BAABDS010000010">
    <property type="protein sequence ID" value="GAA3704351.1"/>
    <property type="molecule type" value="Genomic_DNA"/>
</dbReference>
<dbReference type="Proteomes" id="UP001501479">
    <property type="component" value="Unassembled WGS sequence"/>
</dbReference>
<accession>A0ABP7DHA2</accession>
<sequence>MKTRKKALLVAAESSYGVSPLISTATLMTVSELDSSPYEGDRVERTRLREQFGAQAEVNVAPFATVTATVPLAGSGAAGTAPNFGLLLRACGLAETVSVGTSVAYQPATDDHESFTVWFVEDGQLQQVPGCRGTVELSLTAKEMPTMQFTLTGLYQRPVVHAGPLAQTLTNIVDEIPVNKGNTTEFTVHGHAGCGQSLSINLGNTVGHRHLIGCENVQITDRVATGSVEVEAPDLATKNYFQALESHETVTLGAIGLTHGTTVGNIVQLAAPKTQLSTISRSDSDGIVHYALDLRLIPDVGDDELTITFK</sequence>
<keyword evidence="2" id="KW-1185">Reference proteome</keyword>
<gene>
    <name evidence="1" type="ORF">GCM10022421_08960</name>
</gene>
<evidence type="ECO:0008006" key="3">
    <source>
        <dbReference type="Google" id="ProtNLM"/>
    </source>
</evidence>
<name>A0ABP7DHA2_9GAMM</name>
<comment type="caution">
    <text evidence="1">The sequence shown here is derived from an EMBL/GenBank/DDBJ whole genome shotgun (WGS) entry which is preliminary data.</text>
</comment>
<dbReference type="RefSeq" id="WP_344962823.1">
    <property type="nucleotide sequence ID" value="NZ_BAABDS010000010.1"/>
</dbReference>
<dbReference type="InterPro" id="IPR044000">
    <property type="entry name" value="Phage_tube_2"/>
</dbReference>
<protein>
    <recommendedName>
        <fullName evidence="3">Secreted protein</fullName>
    </recommendedName>
</protein>
<proteinExistence type="predicted"/>
<evidence type="ECO:0000313" key="1">
    <source>
        <dbReference type="EMBL" id="GAA3704351.1"/>
    </source>
</evidence>
<organism evidence="1 2">
    <name type="scientific">Oceanisphaera sediminis</name>
    <dbReference type="NCBI Taxonomy" id="981381"/>
    <lineage>
        <taxon>Bacteria</taxon>
        <taxon>Pseudomonadati</taxon>
        <taxon>Pseudomonadota</taxon>
        <taxon>Gammaproteobacteria</taxon>
        <taxon>Aeromonadales</taxon>
        <taxon>Aeromonadaceae</taxon>
        <taxon>Oceanisphaera</taxon>
    </lineage>
</organism>